<evidence type="ECO:0000313" key="2">
    <source>
        <dbReference type="Proteomes" id="UP001233999"/>
    </source>
</evidence>
<dbReference type="EMBL" id="JASPKZ010002136">
    <property type="protein sequence ID" value="KAJ9596210.1"/>
    <property type="molecule type" value="Genomic_DNA"/>
</dbReference>
<keyword evidence="2" id="KW-1185">Reference proteome</keyword>
<evidence type="ECO:0000313" key="1">
    <source>
        <dbReference type="EMBL" id="KAJ9596210.1"/>
    </source>
</evidence>
<gene>
    <name evidence="1" type="ORF">L9F63_027167</name>
</gene>
<proteinExistence type="predicted"/>
<reference evidence="1" key="1">
    <citation type="journal article" date="2023" name="IScience">
        <title>Live-bearing cockroach genome reveals convergent evolutionary mechanisms linked to viviparity in insects and beyond.</title>
        <authorList>
            <person name="Fouks B."/>
            <person name="Harrison M.C."/>
            <person name="Mikhailova A.A."/>
            <person name="Marchal E."/>
            <person name="English S."/>
            <person name="Carruthers M."/>
            <person name="Jennings E.C."/>
            <person name="Chiamaka E.L."/>
            <person name="Frigard R.A."/>
            <person name="Pippel M."/>
            <person name="Attardo G.M."/>
            <person name="Benoit J.B."/>
            <person name="Bornberg-Bauer E."/>
            <person name="Tobe S.S."/>
        </authorList>
    </citation>
    <scope>NUCLEOTIDE SEQUENCE</scope>
    <source>
        <strain evidence="1">Stay&amp;Tobe</strain>
    </source>
</reference>
<sequence>FGQVQGRRPTKTPTLSEYLWRLNTCFLITKSVFDTGPIYICDKNNAFFVNATRKRKFSSVLSGLIRMQQVTGSFPGEKKVCSVIKHLPIPKAFYNFYLLFLGYIVKKTFLANAFALVSLATIQEFHECPRLP</sequence>
<feature type="non-terminal residue" evidence="1">
    <location>
        <position position="1"/>
    </location>
</feature>
<protein>
    <submittedName>
        <fullName evidence="1">Uncharacterized protein</fullName>
    </submittedName>
</protein>
<name>A0AAD8ABV3_DIPPU</name>
<dbReference type="Proteomes" id="UP001233999">
    <property type="component" value="Unassembled WGS sequence"/>
</dbReference>
<comment type="caution">
    <text evidence="1">The sequence shown here is derived from an EMBL/GenBank/DDBJ whole genome shotgun (WGS) entry which is preliminary data.</text>
</comment>
<feature type="non-terminal residue" evidence="1">
    <location>
        <position position="132"/>
    </location>
</feature>
<accession>A0AAD8ABV3</accession>
<dbReference type="AlphaFoldDB" id="A0AAD8ABV3"/>
<organism evidence="1 2">
    <name type="scientific">Diploptera punctata</name>
    <name type="common">Pacific beetle cockroach</name>
    <dbReference type="NCBI Taxonomy" id="6984"/>
    <lineage>
        <taxon>Eukaryota</taxon>
        <taxon>Metazoa</taxon>
        <taxon>Ecdysozoa</taxon>
        <taxon>Arthropoda</taxon>
        <taxon>Hexapoda</taxon>
        <taxon>Insecta</taxon>
        <taxon>Pterygota</taxon>
        <taxon>Neoptera</taxon>
        <taxon>Polyneoptera</taxon>
        <taxon>Dictyoptera</taxon>
        <taxon>Blattodea</taxon>
        <taxon>Blaberoidea</taxon>
        <taxon>Blaberidae</taxon>
        <taxon>Diplopterinae</taxon>
        <taxon>Diploptera</taxon>
    </lineage>
</organism>
<reference evidence="1" key="2">
    <citation type="submission" date="2023-05" db="EMBL/GenBank/DDBJ databases">
        <authorList>
            <person name="Fouks B."/>
        </authorList>
    </citation>
    <scope>NUCLEOTIDE SEQUENCE</scope>
    <source>
        <strain evidence="1">Stay&amp;Tobe</strain>
        <tissue evidence="1">Testes</tissue>
    </source>
</reference>